<proteinExistence type="predicted"/>
<dbReference type="InterPro" id="IPR008271">
    <property type="entry name" value="Ser/Thr_kinase_AS"/>
</dbReference>
<evidence type="ECO:0000256" key="7">
    <source>
        <dbReference type="ARBA" id="ARBA00048679"/>
    </source>
</evidence>
<accession>A0AA48K8B3</accession>
<dbReference type="KEGG" id="msil:METEAL_12550"/>
<evidence type="ECO:0000256" key="5">
    <source>
        <dbReference type="ARBA" id="ARBA00022840"/>
    </source>
</evidence>
<dbReference type="InterPro" id="IPR000719">
    <property type="entry name" value="Prot_kinase_dom"/>
</dbReference>
<feature type="binding site" evidence="8">
    <location>
        <position position="37"/>
    </location>
    <ligand>
        <name>ATP</name>
        <dbReference type="ChEBI" id="CHEBI:30616"/>
    </ligand>
</feature>
<dbReference type="PANTHER" id="PTHR43289:SF6">
    <property type="entry name" value="SERINE_THREONINE-PROTEIN KINASE NEKL-3"/>
    <property type="match status" value="1"/>
</dbReference>
<dbReference type="SUPFAM" id="SSF51126">
    <property type="entry name" value="Pectin lyase-like"/>
    <property type="match status" value="2"/>
</dbReference>
<reference evidence="11" key="1">
    <citation type="journal article" date="2023" name="Int. J. Syst. Evol. Microbiol.">
        <title>Mesoterricola silvestris gen. nov., sp. nov., Mesoterricola sediminis sp. nov., Geothrix oryzae sp. nov., Geothrix edaphica sp. nov., Geothrix rubra sp. nov., and Geothrix limicola sp. nov., six novel members of Acidobacteriota isolated from soils.</title>
        <authorList>
            <person name="Itoh H."/>
            <person name="Sugisawa Y."/>
            <person name="Mise K."/>
            <person name="Xu Z."/>
            <person name="Kuniyasu M."/>
            <person name="Ushijima N."/>
            <person name="Kawano K."/>
            <person name="Kobayashi E."/>
            <person name="Shiratori Y."/>
            <person name="Masuda Y."/>
            <person name="Senoo K."/>
        </authorList>
    </citation>
    <scope>NUCLEOTIDE SEQUENCE [LARGE SCALE GENOMIC DNA]</scope>
    <source>
        <strain evidence="11">W79</strain>
    </source>
</reference>
<keyword evidence="4" id="KW-0418">Kinase</keyword>
<dbReference type="GO" id="GO:0004674">
    <property type="term" value="F:protein serine/threonine kinase activity"/>
    <property type="evidence" value="ECO:0007669"/>
    <property type="project" value="UniProtKB-KW"/>
</dbReference>
<dbReference type="InterPro" id="IPR017441">
    <property type="entry name" value="Protein_kinase_ATP_BS"/>
</dbReference>
<dbReference type="InterPro" id="IPR039448">
    <property type="entry name" value="Beta_helix"/>
</dbReference>
<dbReference type="FunFam" id="3.30.200.20:FF:000035">
    <property type="entry name" value="Serine/threonine protein kinase Stk1"/>
    <property type="match status" value="1"/>
</dbReference>
<keyword evidence="2" id="KW-0808">Transferase</keyword>
<dbReference type="PANTHER" id="PTHR43289">
    <property type="entry name" value="MITOGEN-ACTIVATED PROTEIN KINASE KINASE KINASE 20-RELATED"/>
    <property type="match status" value="1"/>
</dbReference>
<dbReference type="Gene3D" id="3.30.200.20">
    <property type="entry name" value="Phosphorylase Kinase, domain 1"/>
    <property type="match status" value="1"/>
</dbReference>
<dbReference type="Pfam" id="PF13229">
    <property type="entry name" value="Beta_helix"/>
    <property type="match status" value="1"/>
</dbReference>
<dbReference type="InterPro" id="IPR011009">
    <property type="entry name" value="Kinase-like_dom_sf"/>
</dbReference>
<dbReference type="Gene3D" id="1.10.510.10">
    <property type="entry name" value="Transferase(Phosphotransferase) domain 1"/>
    <property type="match status" value="1"/>
</dbReference>
<evidence type="ECO:0000313" key="10">
    <source>
        <dbReference type="EMBL" id="BDU72081.1"/>
    </source>
</evidence>
<dbReference type="SUPFAM" id="SSF56112">
    <property type="entry name" value="Protein kinase-like (PK-like)"/>
    <property type="match status" value="1"/>
</dbReference>
<comment type="catalytic activity">
    <reaction evidence="6">
        <text>L-threonyl-[protein] + ATP = O-phospho-L-threonyl-[protein] + ADP + H(+)</text>
        <dbReference type="Rhea" id="RHEA:46608"/>
        <dbReference type="Rhea" id="RHEA-COMP:11060"/>
        <dbReference type="Rhea" id="RHEA-COMP:11605"/>
        <dbReference type="ChEBI" id="CHEBI:15378"/>
        <dbReference type="ChEBI" id="CHEBI:30013"/>
        <dbReference type="ChEBI" id="CHEBI:30616"/>
        <dbReference type="ChEBI" id="CHEBI:61977"/>
        <dbReference type="ChEBI" id="CHEBI:456216"/>
        <dbReference type="EC" id="2.7.11.1"/>
    </reaction>
</comment>
<dbReference type="CDD" id="cd14014">
    <property type="entry name" value="STKc_PknB_like"/>
    <property type="match status" value="1"/>
</dbReference>
<feature type="domain" description="Protein kinase" evidence="9">
    <location>
        <begin position="8"/>
        <end position="268"/>
    </location>
</feature>
<keyword evidence="3 8" id="KW-0547">Nucleotide-binding</keyword>
<name>A0AA48K8B3_9BACT</name>
<protein>
    <recommendedName>
        <fullName evidence="9">Protein kinase domain-containing protein</fullName>
    </recommendedName>
</protein>
<evidence type="ECO:0000256" key="6">
    <source>
        <dbReference type="ARBA" id="ARBA00047899"/>
    </source>
</evidence>
<gene>
    <name evidence="10" type="ORF">METEAL_12550</name>
</gene>
<dbReference type="GO" id="GO:0005524">
    <property type="term" value="F:ATP binding"/>
    <property type="evidence" value="ECO:0007669"/>
    <property type="project" value="UniProtKB-UniRule"/>
</dbReference>
<dbReference type="InterPro" id="IPR012334">
    <property type="entry name" value="Pectin_lyas_fold"/>
</dbReference>
<dbReference type="PROSITE" id="PS00108">
    <property type="entry name" value="PROTEIN_KINASE_ST"/>
    <property type="match status" value="1"/>
</dbReference>
<evidence type="ECO:0000256" key="3">
    <source>
        <dbReference type="ARBA" id="ARBA00022741"/>
    </source>
</evidence>
<evidence type="ECO:0000313" key="11">
    <source>
        <dbReference type="Proteomes" id="UP001238179"/>
    </source>
</evidence>
<keyword evidence="11" id="KW-1185">Reference proteome</keyword>
<comment type="catalytic activity">
    <reaction evidence="7">
        <text>L-seryl-[protein] + ATP = O-phospho-L-seryl-[protein] + ADP + H(+)</text>
        <dbReference type="Rhea" id="RHEA:17989"/>
        <dbReference type="Rhea" id="RHEA-COMP:9863"/>
        <dbReference type="Rhea" id="RHEA-COMP:11604"/>
        <dbReference type="ChEBI" id="CHEBI:15378"/>
        <dbReference type="ChEBI" id="CHEBI:29999"/>
        <dbReference type="ChEBI" id="CHEBI:30616"/>
        <dbReference type="ChEBI" id="CHEBI:83421"/>
        <dbReference type="ChEBI" id="CHEBI:456216"/>
        <dbReference type="EC" id="2.7.11.1"/>
    </reaction>
</comment>
<dbReference type="Proteomes" id="UP001238179">
    <property type="component" value="Chromosome"/>
</dbReference>
<dbReference type="InterPro" id="IPR011050">
    <property type="entry name" value="Pectin_lyase_fold/virulence"/>
</dbReference>
<dbReference type="Pfam" id="PF00069">
    <property type="entry name" value="Pkinase"/>
    <property type="match status" value="1"/>
</dbReference>
<evidence type="ECO:0000256" key="2">
    <source>
        <dbReference type="ARBA" id="ARBA00022679"/>
    </source>
</evidence>
<dbReference type="PROSITE" id="PS00107">
    <property type="entry name" value="PROTEIN_KINASE_ATP"/>
    <property type="match status" value="1"/>
</dbReference>
<dbReference type="RefSeq" id="WP_316414987.1">
    <property type="nucleotide sequence ID" value="NZ_AP027080.1"/>
</dbReference>
<keyword evidence="5 8" id="KW-0067">ATP-binding</keyword>
<organism evidence="10 11">
    <name type="scientific">Mesoterricola silvestris</name>
    <dbReference type="NCBI Taxonomy" id="2927979"/>
    <lineage>
        <taxon>Bacteria</taxon>
        <taxon>Pseudomonadati</taxon>
        <taxon>Acidobacteriota</taxon>
        <taxon>Holophagae</taxon>
        <taxon>Holophagales</taxon>
        <taxon>Holophagaceae</taxon>
        <taxon>Mesoterricola</taxon>
    </lineage>
</organism>
<dbReference type="EMBL" id="AP027080">
    <property type="protein sequence ID" value="BDU72081.1"/>
    <property type="molecule type" value="Genomic_DNA"/>
</dbReference>
<dbReference type="SMART" id="SM00220">
    <property type="entry name" value="S_TKc"/>
    <property type="match status" value="1"/>
</dbReference>
<dbReference type="SMART" id="SM00710">
    <property type="entry name" value="PbH1"/>
    <property type="match status" value="6"/>
</dbReference>
<dbReference type="InterPro" id="IPR006626">
    <property type="entry name" value="PbH1"/>
</dbReference>
<evidence type="ECO:0000256" key="1">
    <source>
        <dbReference type="ARBA" id="ARBA00022527"/>
    </source>
</evidence>
<dbReference type="PROSITE" id="PS50011">
    <property type="entry name" value="PROTEIN_KINASE_DOM"/>
    <property type="match status" value="1"/>
</dbReference>
<sequence>MRERIGKFEIVKMIGHGSMGEVYLAKDPLLDRPVAVKTIRLNASFAPEANARFEREARSAGSLNHPNIVTVFEFGEDEGTHYLAMEYVDGEDLGAAIRGGEHSREDLLELLAQACDGLAFAHDHGIIHRDIKPANILVSRRGRRAQAKLMDFGVAAVEQSELTQKGNWMGTANYMAPEYLDTGKALPASDLFAMGVVLYEILTGGRKPFAGETPASILGAILGRPPAPFTPEELATLNPALLALVDRTLAKDPAERYPSADALAEAIREAAASLARGPGEVPAVRTLVVGKGGKGQCMSLRVALRQADPGMRILVLPGLYRESLVVDKDVTLVGEGGAAEVVIESLQGPCLALNAADVRLGGLTLRSADSSAALQALRGRVLAEGCAFEVAGGPAIQVAGTAAEPTFQDCRIGGAGPVAVLVEAHTVARLEGCEVAGDFLAGVRAGAGARVLLHGCALGGGRGVGVHLLPGAQATLEDCRISGQAAGGVEVEAEARAELRRCRILDSGSIGVLALERGQATLDDCELGGHALAGVHGAHGATLTLRRCRLAGNGGLGGSITDQGLLAMEDCELSGNQEPAVLAHRGATAQLKSCRIFDGKSFGVLCSWRGRAVLEGCEIYGNAGTGAKVEPGGSLLLVRCDLRDGKDTGILLLEDAEATLEECVVHRNARGGILLAREASDPILRGGNRLQDALIRETASGEGVKVAPVRKA</sequence>
<dbReference type="AlphaFoldDB" id="A0AA48K8B3"/>
<dbReference type="Gene3D" id="2.160.20.10">
    <property type="entry name" value="Single-stranded right-handed beta-helix, Pectin lyase-like"/>
    <property type="match status" value="2"/>
</dbReference>
<evidence type="ECO:0000256" key="4">
    <source>
        <dbReference type="ARBA" id="ARBA00022777"/>
    </source>
</evidence>
<evidence type="ECO:0000259" key="9">
    <source>
        <dbReference type="PROSITE" id="PS50011"/>
    </source>
</evidence>
<evidence type="ECO:0000256" key="8">
    <source>
        <dbReference type="PROSITE-ProRule" id="PRU10141"/>
    </source>
</evidence>
<keyword evidence="1" id="KW-0723">Serine/threonine-protein kinase</keyword>